<evidence type="ECO:0000313" key="3">
    <source>
        <dbReference type="Proteomes" id="UP000033710"/>
    </source>
</evidence>
<organism evidence="2 3">
    <name type="scientific">Sporothrix schenckii 1099-18</name>
    <dbReference type="NCBI Taxonomy" id="1397361"/>
    <lineage>
        <taxon>Eukaryota</taxon>
        <taxon>Fungi</taxon>
        <taxon>Dikarya</taxon>
        <taxon>Ascomycota</taxon>
        <taxon>Pezizomycotina</taxon>
        <taxon>Sordariomycetes</taxon>
        <taxon>Sordariomycetidae</taxon>
        <taxon>Ophiostomatales</taxon>
        <taxon>Ophiostomataceae</taxon>
        <taxon>Sporothrix</taxon>
    </lineage>
</organism>
<evidence type="ECO:0000256" key="1">
    <source>
        <dbReference type="SAM" id="MobiDB-lite"/>
    </source>
</evidence>
<feature type="region of interest" description="Disordered" evidence="1">
    <location>
        <begin position="120"/>
        <end position="158"/>
    </location>
</feature>
<evidence type="ECO:0000313" key="2">
    <source>
        <dbReference type="EMBL" id="KJR82093.1"/>
    </source>
</evidence>
<sequence length="235" mass="26085">MTRAKKRARARCSFSVSRSFLGEWGHQRTTTVTGRNEAGAMQFGIGGVPEPILCGEAVGTATKQKTRQDTLSRYKCSRTSYRNAGPGPIAHKRQLRIYLPNGDYVQGDYVKLKKELPKVTGTKGKKGASRNLEEPPGVKQKKKLAITTPPEKHTNARDIGFESGNEAAYASQGHWRHSAIRTQMQKARDSLGKETAILPQRGDLSRAHRLKAQAWPTHLRDAYATGTRQGFDRTK</sequence>
<protein>
    <submittedName>
        <fullName evidence="2">Uncharacterized protein</fullName>
    </submittedName>
</protein>
<dbReference type="KEGG" id="ssck:SPSK_03597"/>
<gene>
    <name evidence="2" type="ORF">SPSK_03597</name>
</gene>
<dbReference type="RefSeq" id="XP_016584769.1">
    <property type="nucleotide sequence ID" value="XM_016730434.1"/>
</dbReference>
<accession>A0A0F2LXA1</accession>
<dbReference type="GeneID" id="27665711"/>
<reference evidence="2 3" key="1">
    <citation type="journal article" date="2014" name="BMC Genomics">
        <title>Comparative genomics of the major fungal agents of human and animal Sporotrichosis: Sporothrix schenckii and Sporothrix brasiliensis.</title>
        <authorList>
            <person name="Teixeira M.M."/>
            <person name="de Almeida L.G."/>
            <person name="Kubitschek-Barreira P."/>
            <person name="Alves F.L."/>
            <person name="Kioshima E.S."/>
            <person name="Abadio A.K."/>
            <person name="Fernandes L."/>
            <person name="Derengowski L.S."/>
            <person name="Ferreira K.S."/>
            <person name="Souza R.C."/>
            <person name="Ruiz J.C."/>
            <person name="de Andrade N.C."/>
            <person name="Paes H.C."/>
            <person name="Nicola A.M."/>
            <person name="Albuquerque P."/>
            <person name="Gerber A.L."/>
            <person name="Martins V.P."/>
            <person name="Peconick L.D."/>
            <person name="Neto A.V."/>
            <person name="Chaucanez C.B."/>
            <person name="Silva P.A."/>
            <person name="Cunha O.L."/>
            <person name="de Oliveira F.F."/>
            <person name="dos Santos T.C."/>
            <person name="Barros A.L."/>
            <person name="Soares M.A."/>
            <person name="de Oliveira L.M."/>
            <person name="Marini M.M."/>
            <person name="Villalobos-Duno H."/>
            <person name="Cunha M.M."/>
            <person name="de Hoog S."/>
            <person name="da Silveira J.F."/>
            <person name="Henrissat B."/>
            <person name="Nino-Vega G.A."/>
            <person name="Cisalpino P.S."/>
            <person name="Mora-Montes H.M."/>
            <person name="Almeida S.R."/>
            <person name="Stajich J.E."/>
            <person name="Lopes-Bezerra L.M."/>
            <person name="Vasconcelos A.T."/>
            <person name="Felipe M.S."/>
        </authorList>
    </citation>
    <scope>NUCLEOTIDE SEQUENCE [LARGE SCALE GENOMIC DNA]</scope>
    <source>
        <strain evidence="2 3">1099-18</strain>
    </source>
</reference>
<reference evidence="2 3" key="2">
    <citation type="journal article" date="2015" name="Eukaryot. Cell">
        <title>Asexual propagation of a virulent clone complex in a human and feline outbreak of sporotrichosis.</title>
        <authorList>
            <person name="Teixeira Mde M."/>
            <person name="Rodrigues A.M."/>
            <person name="Tsui C.K."/>
            <person name="de Almeida L.G."/>
            <person name="Van Diepeningen A.D."/>
            <person name="van den Ende B.G."/>
            <person name="Fernandes G.F."/>
            <person name="Kano R."/>
            <person name="Hamelin R.C."/>
            <person name="Lopes-Bezerra L.M."/>
            <person name="Vasconcelos A.T."/>
            <person name="de Hoog S."/>
            <person name="de Camargo Z.P."/>
            <person name="Felipe M.S."/>
        </authorList>
    </citation>
    <scope>NUCLEOTIDE SEQUENCE [LARGE SCALE GENOMIC DNA]</scope>
    <source>
        <strain evidence="2 3">1099-18</strain>
    </source>
</reference>
<dbReference type="VEuPathDB" id="FungiDB:SPSK_03597"/>
<name>A0A0F2LXA1_SPOSC</name>
<dbReference type="Proteomes" id="UP000033710">
    <property type="component" value="Unassembled WGS sequence"/>
</dbReference>
<proteinExistence type="predicted"/>
<dbReference type="AlphaFoldDB" id="A0A0F2LXA1"/>
<dbReference type="EMBL" id="AXCR01000010">
    <property type="protein sequence ID" value="KJR82093.1"/>
    <property type="molecule type" value="Genomic_DNA"/>
</dbReference>
<comment type="caution">
    <text evidence="2">The sequence shown here is derived from an EMBL/GenBank/DDBJ whole genome shotgun (WGS) entry which is preliminary data.</text>
</comment>